<sequence length="502" mass="57329">MKTTWSFYGRARERADILRLIHRGHWFFCSITGRRRIGKTTLIRNAVKEAGVRAFYVQMPDSDAFGVVNAMRDAVEDHEMTDIVNPEKILSLADVAQAVGAICRSGCIVVIDEFQYFHRKALYEFTSYLQNDVDRLREIDVGGGLFVLGSIHTEMTAILEDQSSPLFNRLTDRLQLGHWDFATLVEMFRAHGIEDPRAWLFFWTLFEGVPKFYHDAWQQDALTGDDGHRRVALTRLFLEGLSPLRDEAENWFLRELRGRYDSVLKVVAARQPCSHAELRDAFKAEAGDEKQLGGYLKILIERYSMIEMRKPIFSADRQRNARYVITDNFLSAWLVALGRAADLARIQPVERAVVRADERLTNLEGFAFEKMIREVLRQASANGKGPISLTMMVEGWWDKPDSGLSNIEIDVIGVDTDAERILFGSCKRSADKHTGASLAKSRAHIESFLSTKLGANYRRYEQIHYAFAPVIGVDRRHEITTHGFVPMDLLEFAQAVMTRKNL</sequence>
<dbReference type="Pfam" id="PF03008">
    <property type="entry name" value="DUF234"/>
    <property type="match status" value="1"/>
</dbReference>
<evidence type="ECO:0000259" key="1">
    <source>
        <dbReference type="Pfam" id="PF01637"/>
    </source>
</evidence>
<gene>
    <name evidence="3" type="ORF">IGS68_26485</name>
</gene>
<keyword evidence="3" id="KW-0067">ATP-binding</keyword>
<dbReference type="Gene3D" id="3.40.50.300">
    <property type="entry name" value="P-loop containing nucleotide triphosphate hydrolases"/>
    <property type="match status" value="2"/>
</dbReference>
<dbReference type="InterPro" id="IPR004256">
    <property type="entry name" value="DUF234"/>
</dbReference>
<dbReference type="Pfam" id="PF01637">
    <property type="entry name" value="ATPase_2"/>
    <property type="match status" value="1"/>
</dbReference>
<dbReference type="PANTHER" id="PTHR34704:SF1">
    <property type="entry name" value="ATPASE"/>
    <property type="match status" value="1"/>
</dbReference>
<dbReference type="SUPFAM" id="SSF52540">
    <property type="entry name" value="P-loop containing nucleoside triphosphate hydrolases"/>
    <property type="match status" value="1"/>
</dbReference>
<dbReference type="EMBL" id="CP067420">
    <property type="protein sequence ID" value="QQP89476.1"/>
    <property type="molecule type" value="Genomic_DNA"/>
</dbReference>
<dbReference type="InterPro" id="IPR027417">
    <property type="entry name" value="P-loop_NTPase"/>
</dbReference>
<dbReference type="Proteomes" id="UP000595197">
    <property type="component" value="Chromosome"/>
</dbReference>
<dbReference type="InterPro" id="IPR011579">
    <property type="entry name" value="ATPase_dom"/>
</dbReference>
<feature type="domain" description="DUF234" evidence="2">
    <location>
        <begin position="341"/>
        <end position="430"/>
    </location>
</feature>
<organism evidence="3 4">
    <name type="scientific">Skermanella cutis</name>
    <dbReference type="NCBI Taxonomy" id="2775420"/>
    <lineage>
        <taxon>Bacteria</taxon>
        <taxon>Pseudomonadati</taxon>
        <taxon>Pseudomonadota</taxon>
        <taxon>Alphaproteobacteria</taxon>
        <taxon>Rhodospirillales</taxon>
        <taxon>Azospirillaceae</taxon>
        <taxon>Skermanella</taxon>
    </lineage>
</organism>
<dbReference type="PANTHER" id="PTHR34704">
    <property type="entry name" value="ATPASE"/>
    <property type="match status" value="1"/>
</dbReference>
<accession>A0ABX7B8S9</accession>
<feature type="domain" description="ATPase" evidence="1">
    <location>
        <begin position="7"/>
        <end position="189"/>
    </location>
</feature>
<evidence type="ECO:0000313" key="4">
    <source>
        <dbReference type="Proteomes" id="UP000595197"/>
    </source>
</evidence>
<evidence type="ECO:0000313" key="3">
    <source>
        <dbReference type="EMBL" id="QQP89476.1"/>
    </source>
</evidence>
<keyword evidence="4" id="KW-1185">Reference proteome</keyword>
<name>A0ABX7B8S9_9PROT</name>
<keyword evidence="3" id="KW-0547">Nucleotide-binding</keyword>
<reference evidence="3" key="1">
    <citation type="submission" date="2021-02" db="EMBL/GenBank/DDBJ databases">
        <title>Skermanella TT6 skin isolate.</title>
        <authorList>
            <person name="Lee K."/>
            <person name="Ganzorig M."/>
        </authorList>
    </citation>
    <scope>NUCLEOTIDE SEQUENCE</scope>
    <source>
        <strain evidence="3">TT6</strain>
    </source>
</reference>
<dbReference type="GO" id="GO:0005524">
    <property type="term" value="F:ATP binding"/>
    <property type="evidence" value="ECO:0007669"/>
    <property type="project" value="UniProtKB-KW"/>
</dbReference>
<dbReference type="RefSeq" id="WP_201075738.1">
    <property type="nucleotide sequence ID" value="NZ_CP067420.1"/>
</dbReference>
<proteinExistence type="predicted"/>
<evidence type="ECO:0000259" key="2">
    <source>
        <dbReference type="Pfam" id="PF03008"/>
    </source>
</evidence>
<protein>
    <submittedName>
        <fullName evidence="3">ATP-binding protein</fullName>
    </submittedName>
</protein>